<reference evidence="1" key="1">
    <citation type="submission" date="2022-10" db="EMBL/GenBank/DDBJ databases">
        <title>The complete genomes of actinobacterial strains from the NBC collection.</title>
        <authorList>
            <person name="Joergensen T.S."/>
            <person name="Alvarez Arevalo M."/>
            <person name="Sterndorff E.B."/>
            <person name="Faurdal D."/>
            <person name="Vuksanovic O."/>
            <person name="Mourched A.-S."/>
            <person name="Charusanti P."/>
            <person name="Shaw S."/>
            <person name="Blin K."/>
            <person name="Weber T."/>
        </authorList>
    </citation>
    <scope>NUCLEOTIDE SEQUENCE</scope>
    <source>
        <strain evidence="1">NBC_00003</strain>
    </source>
</reference>
<accession>A0AAU2VBI5</accession>
<protein>
    <recommendedName>
        <fullName evidence="2">Integrase</fullName>
    </recommendedName>
</protein>
<proteinExistence type="predicted"/>
<dbReference type="EMBL" id="CP108318">
    <property type="protein sequence ID" value="WTW64509.1"/>
    <property type="molecule type" value="Genomic_DNA"/>
</dbReference>
<evidence type="ECO:0008006" key="2">
    <source>
        <dbReference type="Google" id="ProtNLM"/>
    </source>
</evidence>
<dbReference type="AlphaFoldDB" id="A0AAU2VBI5"/>
<organism evidence="1">
    <name type="scientific">Streptomyces sp. NBC_00003</name>
    <dbReference type="NCBI Taxonomy" id="2903608"/>
    <lineage>
        <taxon>Bacteria</taxon>
        <taxon>Bacillati</taxon>
        <taxon>Actinomycetota</taxon>
        <taxon>Actinomycetes</taxon>
        <taxon>Kitasatosporales</taxon>
        <taxon>Streptomycetaceae</taxon>
        <taxon>Streptomyces</taxon>
    </lineage>
</organism>
<name>A0AAU2VBI5_9ACTN</name>
<evidence type="ECO:0000313" key="1">
    <source>
        <dbReference type="EMBL" id="WTW64509.1"/>
    </source>
</evidence>
<gene>
    <name evidence="1" type="ORF">OG549_29825</name>
</gene>
<sequence>MPVKFERYGLVNQHEAKNLAVLPGYNRHARFLQLGYAGAGNSGHAVYEVDDVRAFLQQVDKKSGLLKPASRSTVMSLKRHAVETGALTEVATRTVHNKELICIRLPPELWRKTAKGQNFWCLVHQTWGP</sequence>